<evidence type="ECO:0000256" key="8">
    <source>
        <dbReference type="ARBA" id="ARBA00022884"/>
    </source>
</evidence>
<accession>A0A9W8BB38</accession>
<proteinExistence type="inferred from homology"/>
<dbReference type="InterPro" id="IPR032570">
    <property type="entry name" value="SF1-HH"/>
</dbReference>
<dbReference type="GO" id="GO:0005681">
    <property type="term" value="C:spliceosomal complex"/>
    <property type="evidence" value="ECO:0007669"/>
    <property type="project" value="UniProtKB-KW"/>
</dbReference>
<comment type="function">
    <text evidence="13">Necessary for the splicing of pre-mRNA. Has a role in the recognition of the branch site (5'-UACUAAC-3'), the pyrimidine tract and the 3'-splice site at the 3'-end of introns.</text>
</comment>
<dbReference type="SMART" id="SM00343">
    <property type="entry name" value="ZnF_C2HC"/>
    <property type="match status" value="2"/>
</dbReference>
<evidence type="ECO:0000256" key="12">
    <source>
        <dbReference type="PROSITE-ProRule" id="PRU00117"/>
    </source>
</evidence>
<dbReference type="PANTHER" id="PTHR11208:SF45">
    <property type="entry name" value="SPLICING FACTOR 1"/>
    <property type="match status" value="1"/>
</dbReference>
<keyword evidence="5 13" id="KW-0479">Metal-binding</keyword>
<evidence type="ECO:0000256" key="2">
    <source>
        <dbReference type="ARBA" id="ARBA00010382"/>
    </source>
</evidence>
<dbReference type="InterPro" id="IPR045071">
    <property type="entry name" value="BBP-like"/>
</dbReference>
<feature type="region of interest" description="Disordered" evidence="14">
    <location>
        <begin position="480"/>
        <end position="525"/>
    </location>
</feature>
<feature type="region of interest" description="Disordered" evidence="14">
    <location>
        <begin position="199"/>
        <end position="230"/>
    </location>
</feature>
<gene>
    <name evidence="16" type="ORF">H4R34_000785</name>
</gene>
<dbReference type="GO" id="GO:0045131">
    <property type="term" value="F:pre-mRNA branch point binding"/>
    <property type="evidence" value="ECO:0007669"/>
    <property type="project" value="UniProtKB-UniRule"/>
</dbReference>
<feature type="domain" description="CCHC-type" evidence="15">
    <location>
        <begin position="315"/>
        <end position="331"/>
    </location>
</feature>
<dbReference type="OrthoDB" id="6777263at2759"/>
<dbReference type="SUPFAM" id="SSF54791">
    <property type="entry name" value="Eukaryotic type KH-domain (KH-domain type I)"/>
    <property type="match status" value="1"/>
</dbReference>
<dbReference type="PROSITE" id="PS50084">
    <property type="entry name" value="KH_TYPE_1"/>
    <property type="match status" value="1"/>
</dbReference>
<dbReference type="InterPro" id="IPR001878">
    <property type="entry name" value="Znf_CCHC"/>
</dbReference>
<feature type="compositionally biased region" description="Basic and acidic residues" evidence="14">
    <location>
        <begin position="327"/>
        <end position="341"/>
    </location>
</feature>
<dbReference type="Pfam" id="PF16275">
    <property type="entry name" value="SF1-HH"/>
    <property type="match status" value="1"/>
</dbReference>
<dbReference type="Pfam" id="PF00098">
    <property type="entry name" value="zf-CCHC"/>
    <property type="match status" value="1"/>
</dbReference>
<keyword evidence="6 11" id="KW-0863">Zinc-finger</keyword>
<feature type="compositionally biased region" description="Basic residues" evidence="14">
    <location>
        <begin position="389"/>
        <end position="406"/>
    </location>
</feature>
<evidence type="ECO:0000256" key="5">
    <source>
        <dbReference type="ARBA" id="ARBA00022723"/>
    </source>
</evidence>
<dbReference type="EMBL" id="JANBQB010000026">
    <property type="protein sequence ID" value="KAJ1984225.1"/>
    <property type="molecule type" value="Genomic_DNA"/>
</dbReference>
<feature type="compositionally biased region" description="Basic and acidic residues" evidence="14">
    <location>
        <begin position="102"/>
        <end position="113"/>
    </location>
</feature>
<dbReference type="Gene3D" id="4.10.60.10">
    <property type="entry name" value="Zinc finger, CCHC-type"/>
    <property type="match status" value="1"/>
</dbReference>
<evidence type="ECO:0000259" key="15">
    <source>
        <dbReference type="PROSITE" id="PS50158"/>
    </source>
</evidence>
<evidence type="ECO:0000256" key="6">
    <source>
        <dbReference type="ARBA" id="ARBA00022771"/>
    </source>
</evidence>
<comment type="subcellular location">
    <subcellularLocation>
        <location evidence="1 13">Nucleus</location>
    </subcellularLocation>
</comment>
<dbReference type="AlphaFoldDB" id="A0A9W8BB38"/>
<keyword evidence="17" id="KW-1185">Reference proteome</keyword>
<evidence type="ECO:0000256" key="7">
    <source>
        <dbReference type="ARBA" id="ARBA00022833"/>
    </source>
</evidence>
<dbReference type="InterPro" id="IPR036612">
    <property type="entry name" value="KH_dom_type_1_sf"/>
</dbReference>
<dbReference type="SMART" id="SM00322">
    <property type="entry name" value="KH"/>
    <property type="match status" value="1"/>
</dbReference>
<keyword evidence="13" id="KW-0747">Spliceosome</keyword>
<dbReference type="GO" id="GO:0000398">
    <property type="term" value="P:mRNA splicing, via spliceosome"/>
    <property type="evidence" value="ECO:0007669"/>
    <property type="project" value="UniProtKB-UniRule"/>
</dbReference>
<name>A0A9W8BB38_9FUNG</name>
<dbReference type="Gene3D" id="3.30.1370.10">
    <property type="entry name" value="K Homology domain, type 1"/>
    <property type="match status" value="1"/>
</dbReference>
<dbReference type="SUPFAM" id="SSF57756">
    <property type="entry name" value="Retrovirus zinc finger-like domains"/>
    <property type="match status" value="1"/>
</dbReference>
<dbReference type="InterPro" id="IPR047086">
    <property type="entry name" value="SF1-HH_sf"/>
</dbReference>
<evidence type="ECO:0000256" key="11">
    <source>
        <dbReference type="PROSITE-ProRule" id="PRU00047"/>
    </source>
</evidence>
<dbReference type="GO" id="GO:0048024">
    <property type="term" value="P:regulation of mRNA splicing, via spliceosome"/>
    <property type="evidence" value="ECO:0007669"/>
    <property type="project" value="TreeGrafter"/>
</dbReference>
<dbReference type="InterPro" id="IPR036875">
    <property type="entry name" value="Znf_CCHC_sf"/>
</dbReference>
<protein>
    <recommendedName>
        <fullName evidence="3 13">Branchpoint-bridging protein</fullName>
    </recommendedName>
</protein>
<sequence>MNSLPASIAEALNRAASQVAKAAQIPSQPLVTTVPDASYLPPIADQDETPKRRRKTRWGEPAPAPMATATSHPVTAQLARDDLELYALNVRIEDLGRKLRQGDYVPPEHERSPSPEPVYNAEGKRVNTREVRYRKRIEDERHQLVRKAQALNSQYEPPADYRPPKRFHKKVFIPAKEYPEVNFIGLLIGPRGHTLKKMESTSGARISIRGKGSVKEGRNTDTGSTPGADEDLHCLISAAEESKVTHATELVLEVIQSSATTPEQQNQLKQNQLRELAALNGTLRSTENMVCNNCGVLGHAKWDCPEPPNITNNIRCHNCNGVGHTARDCRSRPLRSDHSPESDAVALPKPPTASNASAPGGGRMPPLSPGGYESPRDHPYRDYRDNRGRGRGRGWGRGRGRGRGRHYGPGSGDPLHASGYPPEPYMGAAPYLPEAPPMAPYPSYPGYPPASSTDPMAQPWGAMPYPYYYGGYPYYPPAAGWPAPSTGAPPPPPSDGIPPPPPTESAPPPPASPPPPPPPPGGPTA</sequence>
<dbReference type="CDD" id="cd02395">
    <property type="entry name" value="KH-I_BBP"/>
    <property type="match status" value="1"/>
</dbReference>
<dbReference type="InterPro" id="IPR055256">
    <property type="entry name" value="KH_1_KHDC4/BBP-like"/>
</dbReference>
<keyword evidence="4 13" id="KW-0507">mRNA processing</keyword>
<keyword evidence="8 12" id="KW-0694">RNA-binding</keyword>
<reference evidence="16" key="1">
    <citation type="submission" date="2022-07" db="EMBL/GenBank/DDBJ databases">
        <title>Phylogenomic reconstructions and comparative analyses of Kickxellomycotina fungi.</title>
        <authorList>
            <person name="Reynolds N.K."/>
            <person name="Stajich J.E."/>
            <person name="Barry K."/>
            <person name="Grigoriev I.V."/>
            <person name="Crous P."/>
            <person name="Smith M.E."/>
        </authorList>
    </citation>
    <scope>NUCLEOTIDE SEQUENCE</scope>
    <source>
        <strain evidence="16">RSA 567</strain>
    </source>
</reference>
<evidence type="ECO:0000313" key="17">
    <source>
        <dbReference type="Proteomes" id="UP001151582"/>
    </source>
</evidence>
<evidence type="ECO:0000256" key="9">
    <source>
        <dbReference type="ARBA" id="ARBA00023187"/>
    </source>
</evidence>
<evidence type="ECO:0000256" key="13">
    <source>
        <dbReference type="RuleBase" id="RU367126"/>
    </source>
</evidence>
<feature type="domain" description="CCHC-type" evidence="15">
    <location>
        <begin position="291"/>
        <end position="306"/>
    </location>
</feature>
<keyword evidence="9 13" id="KW-0508">mRNA splicing</keyword>
<feature type="compositionally biased region" description="Pro residues" evidence="14">
    <location>
        <begin position="487"/>
        <end position="525"/>
    </location>
</feature>
<feature type="region of interest" description="Disordered" evidence="14">
    <location>
        <begin position="102"/>
        <end position="126"/>
    </location>
</feature>
<evidence type="ECO:0000256" key="14">
    <source>
        <dbReference type="SAM" id="MobiDB-lite"/>
    </source>
</evidence>
<feature type="compositionally biased region" description="Basic and acidic residues" evidence="14">
    <location>
        <begin position="374"/>
        <end position="388"/>
    </location>
</feature>
<dbReference type="Pfam" id="PF22675">
    <property type="entry name" value="KH-I_KHDC4-BBP"/>
    <property type="match status" value="1"/>
</dbReference>
<evidence type="ECO:0000256" key="1">
    <source>
        <dbReference type="ARBA" id="ARBA00004123"/>
    </source>
</evidence>
<dbReference type="GO" id="GO:0003729">
    <property type="term" value="F:mRNA binding"/>
    <property type="evidence" value="ECO:0007669"/>
    <property type="project" value="TreeGrafter"/>
</dbReference>
<evidence type="ECO:0000256" key="3">
    <source>
        <dbReference type="ARBA" id="ARBA00017984"/>
    </source>
</evidence>
<keyword evidence="10 13" id="KW-0539">Nucleus</keyword>
<dbReference type="Proteomes" id="UP001151582">
    <property type="component" value="Unassembled WGS sequence"/>
</dbReference>
<keyword evidence="7 13" id="KW-0862">Zinc</keyword>
<dbReference type="PANTHER" id="PTHR11208">
    <property type="entry name" value="RNA-BINDING PROTEIN RELATED"/>
    <property type="match status" value="1"/>
</dbReference>
<feature type="region of interest" description="Disordered" evidence="14">
    <location>
        <begin position="327"/>
        <end position="421"/>
    </location>
</feature>
<dbReference type="Gene3D" id="6.10.140.1790">
    <property type="match status" value="1"/>
</dbReference>
<evidence type="ECO:0000256" key="4">
    <source>
        <dbReference type="ARBA" id="ARBA00022664"/>
    </source>
</evidence>
<evidence type="ECO:0000313" key="16">
    <source>
        <dbReference type="EMBL" id="KAJ1984225.1"/>
    </source>
</evidence>
<dbReference type="PROSITE" id="PS50158">
    <property type="entry name" value="ZF_CCHC"/>
    <property type="match status" value="2"/>
</dbReference>
<feature type="region of interest" description="Disordered" evidence="14">
    <location>
        <begin position="32"/>
        <end position="72"/>
    </location>
</feature>
<organism evidence="16 17">
    <name type="scientific">Dimargaris verticillata</name>
    <dbReference type="NCBI Taxonomy" id="2761393"/>
    <lineage>
        <taxon>Eukaryota</taxon>
        <taxon>Fungi</taxon>
        <taxon>Fungi incertae sedis</taxon>
        <taxon>Zoopagomycota</taxon>
        <taxon>Kickxellomycotina</taxon>
        <taxon>Dimargaritomycetes</taxon>
        <taxon>Dimargaritales</taxon>
        <taxon>Dimargaritaceae</taxon>
        <taxon>Dimargaris</taxon>
    </lineage>
</organism>
<dbReference type="InterPro" id="IPR004087">
    <property type="entry name" value="KH_dom"/>
</dbReference>
<comment type="similarity">
    <text evidence="2 13">Belongs to the BBP/SF1 family.</text>
</comment>
<evidence type="ECO:0000256" key="10">
    <source>
        <dbReference type="ARBA" id="ARBA00023242"/>
    </source>
</evidence>
<comment type="caution">
    <text evidence="16">The sequence shown here is derived from an EMBL/GenBank/DDBJ whole genome shotgun (WGS) entry which is preliminary data.</text>
</comment>
<dbReference type="GO" id="GO:0008270">
    <property type="term" value="F:zinc ion binding"/>
    <property type="evidence" value="ECO:0007669"/>
    <property type="project" value="UniProtKB-UniRule"/>
</dbReference>